<evidence type="ECO:0000313" key="1">
    <source>
        <dbReference type="EMBL" id="BDW92309.1"/>
    </source>
</evidence>
<dbReference type="EMBL" id="AP027268">
    <property type="protein sequence ID" value="BDW92309.1"/>
    <property type="molecule type" value="Genomic_DNA"/>
</dbReference>
<dbReference type="RefSeq" id="WP_338197374.1">
    <property type="nucleotide sequence ID" value="NZ_AP027268.1"/>
</dbReference>
<evidence type="ECO:0008006" key="3">
    <source>
        <dbReference type="Google" id="ProtNLM"/>
    </source>
</evidence>
<gene>
    <name evidence="1" type="ORF">MACH07_11410</name>
</gene>
<dbReference type="Gene3D" id="1.20.120.450">
    <property type="entry name" value="dinb family like domain"/>
    <property type="match status" value="1"/>
</dbReference>
<dbReference type="SUPFAM" id="SSF109854">
    <property type="entry name" value="DinB/YfiT-like putative metalloenzymes"/>
    <property type="match status" value="1"/>
</dbReference>
<dbReference type="InterPro" id="IPR034660">
    <property type="entry name" value="DinB/YfiT-like"/>
</dbReference>
<evidence type="ECO:0000313" key="2">
    <source>
        <dbReference type="Proteomes" id="UP001330184"/>
    </source>
</evidence>
<protein>
    <recommendedName>
        <fullName evidence="3">DinB family protein</fullName>
    </recommendedName>
</protein>
<sequence>MAKLFLTPENQIQRLNIVLNNVVSLQELDTDMLTNVSVPDTWSIIEVLAHLNIAYGPYRNQLDEAISKMTDSNEEQKPFRARTWQKMMIEMQRPKGTRRKWKMKTMKRFEPLLDRKNIGKEKVEDIFREFFELHCHLKHSILKSRNKDISKIKITSGIGPIVKFYLPESFEFLLCHLERHMVQIDEILNQQKVLTQ</sequence>
<accession>A0AA48HML0</accession>
<dbReference type="Proteomes" id="UP001330184">
    <property type="component" value="Chromosome"/>
</dbReference>
<name>A0AA48HML0_9FLAO</name>
<reference evidence="1 2" key="1">
    <citation type="submission" date="2023-01" db="EMBL/GenBank/DDBJ databases">
        <title>Complete genome sequence of Muricauda aquimarina strain IFOP_LL357.</title>
        <authorList>
            <person name="Gajardo G."/>
            <person name="Ueki S."/>
            <person name="Maruyama F."/>
        </authorList>
    </citation>
    <scope>NUCLEOTIDE SEQUENCE [LARGE SCALE GENOMIC DNA]</scope>
    <source>
        <strain evidence="1 2">IFOP_LL357</strain>
    </source>
</reference>
<organism evidence="1 2">
    <name type="scientific">Flagellimonas marinaquae</name>
    <dbReference type="NCBI Taxonomy" id="254955"/>
    <lineage>
        <taxon>Bacteria</taxon>
        <taxon>Pseudomonadati</taxon>
        <taxon>Bacteroidota</taxon>
        <taxon>Flavobacteriia</taxon>
        <taxon>Flavobacteriales</taxon>
        <taxon>Flavobacteriaceae</taxon>
        <taxon>Flagellimonas</taxon>
    </lineage>
</organism>
<dbReference type="AlphaFoldDB" id="A0AA48HML0"/>
<keyword evidence="2" id="KW-1185">Reference proteome</keyword>
<proteinExistence type="predicted"/>